<dbReference type="EMBL" id="FTPL01000001">
    <property type="protein sequence ID" value="SIT70075.1"/>
    <property type="molecule type" value="Genomic_DNA"/>
</dbReference>
<dbReference type="InterPro" id="IPR035218">
    <property type="entry name" value="DUF5327"/>
</dbReference>
<accession>A0A1U7PLX8</accession>
<feature type="region of interest" description="Disordered" evidence="1">
    <location>
        <begin position="48"/>
        <end position="95"/>
    </location>
</feature>
<dbReference type="RefSeq" id="WP_076756834.1">
    <property type="nucleotide sequence ID" value="NZ_FTPL01000001.1"/>
</dbReference>
<dbReference type="AlphaFoldDB" id="A0A1U7PLX8"/>
<dbReference type="STRING" id="550447.SAMN05428946_0565"/>
<dbReference type="OrthoDB" id="2361717at2"/>
<reference evidence="3" key="1">
    <citation type="submission" date="2017-01" db="EMBL/GenBank/DDBJ databases">
        <authorList>
            <person name="Varghese N."/>
            <person name="Submissions S."/>
        </authorList>
    </citation>
    <scope>NUCLEOTIDE SEQUENCE [LARGE SCALE GENOMIC DNA]</scope>
    <source>
        <strain evidence="3">MNA4</strain>
    </source>
</reference>
<keyword evidence="3" id="KW-1185">Reference proteome</keyword>
<evidence type="ECO:0008006" key="4">
    <source>
        <dbReference type="Google" id="ProtNLM"/>
    </source>
</evidence>
<evidence type="ECO:0000313" key="3">
    <source>
        <dbReference type="Proteomes" id="UP000187550"/>
    </source>
</evidence>
<gene>
    <name evidence="2" type="ORF">SAMN05428946_0565</name>
</gene>
<evidence type="ECO:0000313" key="2">
    <source>
        <dbReference type="EMBL" id="SIT70075.1"/>
    </source>
</evidence>
<evidence type="ECO:0000256" key="1">
    <source>
        <dbReference type="SAM" id="MobiDB-lite"/>
    </source>
</evidence>
<dbReference type="Pfam" id="PF17261">
    <property type="entry name" value="DUF5327"/>
    <property type="match status" value="1"/>
</dbReference>
<organism evidence="2 3">
    <name type="scientific">Edaphobacillus lindanitolerans</name>
    <dbReference type="NCBI Taxonomy" id="550447"/>
    <lineage>
        <taxon>Bacteria</taxon>
        <taxon>Bacillati</taxon>
        <taxon>Bacillota</taxon>
        <taxon>Bacilli</taxon>
        <taxon>Bacillales</taxon>
        <taxon>Bacillaceae</taxon>
        <taxon>Edaphobacillus</taxon>
    </lineage>
</organism>
<dbReference type="Proteomes" id="UP000187550">
    <property type="component" value="Unassembled WGS sequence"/>
</dbReference>
<name>A0A1U7PLX8_9BACI</name>
<sequence>MVPIERILEEMERQMCEARNASGEAQRREALAAVRSLADVALGDRPVSRMPEVKPVPLSVPHATMPNTQGTAQAAPVVPPRQEEDGANGHSIFDF</sequence>
<protein>
    <recommendedName>
        <fullName evidence="4">YwdI family protein</fullName>
    </recommendedName>
</protein>
<proteinExistence type="predicted"/>